<dbReference type="Pfam" id="PF04616">
    <property type="entry name" value="Glyco_hydro_43"/>
    <property type="match status" value="1"/>
</dbReference>
<dbReference type="GO" id="GO:0004553">
    <property type="term" value="F:hydrolase activity, hydrolyzing O-glycosyl compounds"/>
    <property type="evidence" value="ECO:0007669"/>
    <property type="project" value="InterPro"/>
</dbReference>
<dbReference type="PANTHER" id="PTHR43817">
    <property type="entry name" value="GLYCOSYL HYDROLASE"/>
    <property type="match status" value="1"/>
</dbReference>
<keyword evidence="9" id="KW-1185">Reference proteome</keyword>
<keyword evidence="3 6" id="KW-0378">Hydrolase</keyword>
<dbReference type="STRING" id="1178515.SY83_20030"/>
<dbReference type="AlphaFoldDB" id="A0A172TQ05"/>
<dbReference type="InterPro" id="IPR006710">
    <property type="entry name" value="Glyco_hydro_43"/>
</dbReference>
<dbReference type="InterPro" id="IPR008979">
    <property type="entry name" value="Galactose-bd-like_sf"/>
</dbReference>
<dbReference type="Gene3D" id="2.60.120.260">
    <property type="entry name" value="Galactose-binding domain-like"/>
    <property type="match status" value="1"/>
</dbReference>
<evidence type="ECO:0000313" key="9">
    <source>
        <dbReference type="Proteomes" id="UP000076927"/>
    </source>
</evidence>
<evidence type="ECO:0000256" key="7">
    <source>
        <dbReference type="SAM" id="Phobius"/>
    </source>
</evidence>
<dbReference type="Gene3D" id="2.115.10.20">
    <property type="entry name" value="Glycosyl hydrolase domain, family 43"/>
    <property type="match status" value="1"/>
</dbReference>
<dbReference type="InterPro" id="IPR023296">
    <property type="entry name" value="Glyco_hydro_beta-prop_sf"/>
</dbReference>
<comment type="similarity">
    <text evidence="1 6">Belongs to the glycosyl hydrolase 43 family.</text>
</comment>
<evidence type="ECO:0000313" key="8">
    <source>
        <dbReference type="EMBL" id="ANE49062.1"/>
    </source>
</evidence>
<keyword evidence="2" id="KW-0732">Signal</keyword>
<keyword evidence="7" id="KW-1133">Transmembrane helix</keyword>
<name>A0A172TQ05_9BACL</name>
<evidence type="ECO:0000256" key="5">
    <source>
        <dbReference type="PIRSR" id="PIRSR606710-2"/>
    </source>
</evidence>
<proteinExistence type="inferred from homology"/>
<keyword evidence="4 6" id="KW-0326">Glycosidase</keyword>
<sequence>MTSSVRKIVMITLGAALLISIIIWGFSYMNNQETGAAQSEYNGHGGTFKNTLSPMDTPDPSVVYKDGYYYMTFTHNGTDIMVLKSRTIDFKQAQRKIVWLPDVGTAYSAELWAPEIQWIQGKWYIYFAADDGLNENHRMFALQADTEDPMGAYTFKGQIGDASDKWAIDGLVMEYKEKLYFVWSGWEGDVNERQNTYIAPMSDPLTISGERVRLSTPDMDWEQAGGPPFIQEGQSILHHEDRVHIVYSGAGSWTPYYSLGMLSLKENGDPLSAADWVKAEKPLMTMNAKASVYGPGHNSFTSSPDGRELWIVYHATSREDDGWNNRKARAAKVTWDENGNPLFGEPLSLRTAIHVPSGTGLYRPVAQEESPETLVIESVPSSVETNISTLIHYTNNTGKDALLNVGIQDQPFAQVSLPSVETDGKGFAYVSVKMGNGLNDLILDGLPAGVKVEAVEFPRYEAEDAQGKGDAETEENPYASGTGIAVLPADKASSINFSNVCVPVAGTYVLRIAAANSSGGKANVQVSVNGKDYELNLQSTKRNQHLIHELEVELNSGPNEIILEHAKHSVHMDYMDVSK</sequence>
<evidence type="ECO:0000256" key="2">
    <source>
        <dbReference type="ARBA" id="ARBA00022729"/>
    </source>
</evidence>
<gene>
    <name evidence="8" type="ORF">SY83_20030</name>
</gene>
<dbReference type="OrthoDB" id="177947at2"/>
<dbReference type="EMBL" id="CP011388">
    <property type="protein sequence ID" value="ANE49062.1"/>
    <property type="molecule type" value="Genomic_DNA"/>
</dbReference>
<keyword evidence="7" id="KW-0472">Membrane</keyword>
<dbReference type="CDD" id="cd18820">
    <property type="entry name" value="GH43_LbAraf43-like"/>
    <property type="match status" value="1"/>
</dbReference>
<dbReference type="SUPFAM" id="SSF49785">
    <property type="entry name" value="Galactose-binding domain-like"/>
    <property type="match status" value="1"/>
</dbReference>
<dbReference type="Proteomes" id="UP000076927">
    <property type="component" value="Chromosome"/>
</dbReference>
<dbReference type="KEGG" id="pswu:SY83_20030"/>
<evidence type="ECO:0000256" key="4">
    <source>
        <dbReference type="ARBA" id="ARBA00023295"/>
    </source>
</evidence>
<dbReference type="PANTHER" id="PTHR43817:SF1">
    <property type="entry name" value="HYDROLASE, FAMILY 43, PUTATIVE (AFU_ORTHOLOGUE AFUA_3G01660)-RELATED"/>
    <property type="match status" value="1"/>
</dbReference>
<evidence type="ECO:0000256" key="1">
    <source>
        <dbReference type="ARBA" id="ARBA00009865"/>
    </source>
</evidence>
<dbReference type="GO" id="GO:0005975">
    <property type="term" value="P:carbohydrate metabolic process"/>
    <property type="evidence" value="ECO:0007669"/>
    <property type="project" value="InterPro"/>
</dbReference>
<evidence type="ECO:0000256" key="6">
    <source>
        <dbReference type="RuleBase" id="RU361187"/>
    </source>
</evidence>
<dbReference type="SUPFAM" id="SSF75005">
    <property type="entry name" value="Arabinanase/levansucrase/invertase"/>
    <property type="match status" value="1"/>
</dbReference>
<organism evidence="8 9">
    <name type="scientific">Paenibacillus swuensis</name>
    <dbReference type="NCBI Taxonomy" id="1178515"/>
    <lineage>
        <taxon>Bacteria</taxon>
        <taxon>Bacillati</taxon>
        <taxon>Bacillota</taxon>
        <taxon>Bacilli</taxon>
        <taxon>Bacillales</taxon>
        <taxon>Paenibacillaceae</taxon>
        <taxon>Paenibacillus</taxon>
    </lineage>
</organism>
<reference evidence="8 9" key="1">
    <citation type="submission" date="2015-01" db="EMBL/GenBank/DDBJ databases">
        <title>Paenibacillus swuensis/DY6/whole genome sequencing.</title>
        <authorList>
            <person name="Kim M.K."/>
            <person name="Srinivasan S."/>
            <person name="Lee J.-J."/>
        </authorList>
    </citation>
    <scope>NUCLEOTIDE SEQUENCE [LARGE SCALE GENOMIC DNA]</scope>
    <source>
        <strain evidence="8 9">DY6</strain>
    </source>
</reference>
<accession>A0A172TQ05</accession>
<dbReference type="PATRIC" id="fig|1178515.4.peg.4052"/>
<keyword evidence="7" id="KW-0812">Transmembrane</keyword>
<evidence type="ECO:0000256" key="3">
    <source>
        <dbReference type="ARBA" id="ARBA00022801"/>
    </source>
</evidence>
<protein>
    <submittedName>
        <fullName evidence="8">Alpha-N-arabinofuranosidase</fullName>
    </submittedName>
</protein>
<feature type="transmembrane region" description="Helical" evidence="7">
    <location>
        <begin position="7"/>
        <end position="29"/>
    </location>
</feature>
<feature type="site" description="Important for catalytic activity, responsible for pKa modulation of the active site Glu and correct orientation of both the proton donor and substrate" evidence="5">
    <location>
        <position position="169"/>
    </location>
</feature>